<evidence type="ECO:0000256" key="2">
    <source>
        <dbReference type="ARBA" id="ARBA00009810"/>
    </source>
</evidence>
<dbReference type="InterPro" id="IPR012910">
    <property type="entry name" value="Plug_dom"/>
</dbReference>
<evidence type="ECO:0000259" key="17">
    <source>
        <dbReference type="Pfam" id="PF00593"/>
    </source>
</evidence>
<keyword evidence="7 16" id="KW-0732">Signal</keyword>
<keyword evidence="20" id="KW-1185">Reference proteome</keyword>
<dbReference type="Gene3D" id="2.60.40.1120">
    <property type="entry name" value="Carboxypeptidase-like, regulatory domain"/>
    <property type="match status" value="1"/>
</dbReference>
<evidence type="ECO:0000256" key="14">
    <source>
        <dbReference type="PROSITE-ProRule" id="PRU01360"/>
    </source>
</evidence>
<evidence type="ECO:0000256" key="6">
    <source>
        <dbReference type="ARBA" id="ARBA00022692"/>
    </source>
</evidence>
<keyword evidence="10 15" id="KW-0798">TonB box</keyword>
<dbReference type="NCBIfam" id="TIGR01783">
    <property type="entry name" value="TonB-siderophor"/>
    <property type="match status" value="1"/>
</dbReference>
<dbReference type="EMBL" id="JAICCF010000001">
    <property type="protein sequence ID" value="MBW8683150.1"/>
    <property type="molecule type" value="Genomic_DNA"/>
</dbReference>
<dbReference type="Pfam" id="PF13715">
    <property type="entry name" value="CarbopepD_reg_2"/>
    <property type="match status" value="1"/>
</dbReference>
<dbReference type="RefSeq" id="WP_220248383.1">
    <property type="nucleotide sequence ID" value="NZ_JAICCF010000001.1"/>
</dbReference>
<dbReference type="InterPro" id="IPR037066">
    <property type="entry name" value="Plug_dom_sf"/>
</dbReference>
<reference evidence="19 20" key="1">
    <citation type="submission" date="2021-08" db="EMBL/GenBank/DDBJ databases">
        <title>The genome sequence of Chitinophaga sp. B61.</title>
        <authorList>
            <person name="Zhang X."/>
        </authorList>
    </citation>
    <scope>NUCLEOTIDE SEQUENCE [LARGE SCALE GENOMIC DNA]</scope>
    <source>
        <strain evidence="19 20">B61</strain>
    </source>
</reference>
<comment type="subcellular location">
    <subcellularLocation>
        <location evidence="1 14">Cell outer membrane</location>
        <topology evidence="1 14">Multi-pass membrane protein</topology>
    </subcellularLocation>
</comment>
<evidence type="ECO:0000313" key="19">
    <source>
        <dbReference type="EMBL" id="MBW8683150.1"/>
    </source>
</evidence>
<evidence type="ECO:0000256" key="5">
    <source>
        <dbReference type="ARBA" id="ARBA00022496"/>
    </source>
</evidence>
<dbReference type="Gene3D" id="2.40.170.20">
    <property type="entry name" value="TonB-dependent receptor, beta-barrel domain"/>
    <property type="match status" value="1"/>
</dbReference>
<dbReference type="Pfam" id="PF00593">
    <property type="entry name" value="TonB_dep_Rec_b-barrel"/>
    <property type="match status" value="1"/>
</dbReference>
<keyword evidence="8" id="KW-0408">Iron</keyword>
<accession>A0ABS7G7N7</accession>
<dbReference type="PANTHER" id="PTHR32552">
    <property type="entry name" value="FERRICHROME IRON RECEPTOR-RELATED"/>
    <property type="match status" value="1"/>
</dbReference>
<evidence type="ECO:0000313" key="20">
    <source>
        <dbReference type="Proteomes" id="UP000812961"/>
    </source>
</evidence>
<evidence type="ECO:0000256" key="13">
    <source>
        <dbReference type="ARBA" id="ARBA00023237"/>
    </source>
</evidence>
<dbReference type="InterPro" id="IPR013784">
    <property type="entry name" value="Carb-bd-like_fold"/>
</dbReference>
<evidence type="ECO:0000256" key="1">
    <source>
        <dbReference type="ARBA" id="ARBA00004571"/>
    </source>
</evidence>
<evidence type="ECO:0000256" key="15">
    <source>
        <dbReference type="RuleBase" id="RU003357"/>
    </source>
</evidence>
<organism evidence="19 20">
    <name type="scientific">Chitinophaga rhizophila</name>
    <dbReference type="NCBI Taxonomy" id="2866212"/>
    <lineage>
        <taxon>Bacteria</taxon>
        <taxon>Pseudomonadati</taxon>
        <taxon>Bacteroidota</taxon>
        <taxon>Chitinophagia</taxon>
        <taxon>Chitinophagales</taxon>
        <taxon>Chitinophagaceae</taxon>
        <taxon>Chitinophaga</taxon>
    </lineage>
</organism>
<keyword evidence="4 14" id="KW-1134">Transmembrane beta strand</keyword>
<sequence>MRQFLQIFLLLLPFYSVASANEENDFGTIKGKITTNDNRPASAVTIVIRDAKKTTLTNEDGTFTISHVPAGSHQLEISLVGYTPLQEQVTVEKGKVTELALQLQVSSTQLKEIAIISSQNKFGRRESEQIARLPIRNLENPQTYQIAGKALIEEQVITERTDLYRNIPGAVPNFAAGGSQGMTIRGFANATGMRNGMVTSAIVPLNPIILERVEVIKGPSGTLFGSNRNVTFGGVFNYVTKRPYDAFGGEVTATGGSFQFGRVTADINTPLNKEKTLLFRLNTGIQTEGSFQDQGYAKNYTIAPTITYQLTNRLKLTLDVEITRASYTTTSFAIDSMSKVTARSFKDLPIDYNRSYINNSVDIANGINNIQAQAEYKISDNWTSQTNYLYSEGSYKHFNWTTLSLVSDSMMSRTVRNQTPETFGNIQLQQNFIGDFYIGSFRNRMVIGLDYNYNYNQLYRTTVAYDKVNIHNPLPDISAEKINALAYQRGFVGSATKAYNYSAYVSDVFNITPSLMAMLSLRADRYTTDGTYAIATGKYTGKYSQNSLSPKLGLVYQIVKEKVSIFGNYMNGFVNLAPVTQPDNTLLELKPQYGNQWEGGVKVDILDGKLSGSASYYDIAVTNSTRAEVLDGKSFTRQDGTQHSKGYEADITASPLPGLHIIAGYAHNENKYTNASPALQGKYVVASPKDVANIWVSYHLTRGKAKGLGFGAGANYISDSWFEATNTFVIPSYTLVNATVFYDQPTFRLSVKANNMLNQQYWNSAGTPQKQLNFLGSIAVKF</sequence>
<dbReference type="CDD" id="cd01347">
    <property type="entry name" value="ligand_gated_channel"/>
    <property type="match status" value="1"/>
</dbReference>
<feature type="chain" id="PRO_5047054542" evidence="16">
    <location>
        <begin position="21"/>
        <end position="782"/>
    </location>
</feature>
<dbReference type="Proteomes" id="UP000812961">
    <property type="component" value="Unassembled WGS sequence"/>
</dbReference>
<comment type="similarity">
    <text evidence="2 14 15">Belongs to the TonB-dependent receptor family.</text>
</comment>
<dbReference type="PROSITE" id="PS52016">
    <property type="entry name" value="TONB_DEPENDENT_REC_3"/>
    <property type="match status" value="1"/>
</dbReference>
<dbReference type="PANTHER" id="PTHR32552:SF68">
    <property type="entry name" value="FERRICHROME OUTER MEMBRANE TRANSPORTER_PHAGE RECEPTOR"/>
    <property type="match status" value="1"/>
</dbReference>
<evidence type="ECO:0000256" key="7">
    <source>
        <dbReference type="ARBA" id="ARBA00022729"/>
    </source>
</evidence>
<evidence type="ECO:0000256" key="16">
    <source>
        <dbReference type="SAM" id="SignalP"/>
    </source>
</evidence>
<name>A0ABS7G7N7_9BACT</name>
<evidence type="ECO:0000259" key="18">
    <source>
        <dbReference type="Pfam" id="PF07715"/>
    </source>
</evidence>
<dbReference type="Gene3D" id="2.170.130.10">
    <property type="entry name" value="TonB-dependent receptor, plug domain"/>
    <property type="match status" value="1"/>
</dbReference>
<dbReference type="InterPro" id="IPR010105">
    <property type="entry name" value="TonB_sidphr_rcpt"/>
</dbReference>
<evidence type="ECO:0000256" key="9">
    <source>
        <dbReference type="ARBA" id="ARBA00023065"/>
    </source>
</evidence>
<keyword evidence="5" id="KW-0410">Iron transport</keyword>
<keyword evidence="3 14" id="KW-0813">Transport</keyword>
<protein>
    <submittedName>
        <fullName evidence="19">TonB-dependent receptor</fullName>
    </submittedName>
</protein>
<dbReference type="InterPro" id="IPR039426">
    <property type="entry name" value="TonB-dep_rcpt-like"/>
</dbReference>
<dbReference type="InterPro" id="IPR000531">
    <property type="entry name" value="Beta-barrel_TonB"/>
</dbReference>
<evidence type="ECO:0000256" key="10">
    <source>
        <dbReference type="ARBA" id="ARBA00023077"/>
    </source>
</evidence>
<evidence type="ECO:0000256" key="4">
    <source>
        <dbReference type="ARBA" id="ARBA00022452"/>
    </source>
</evidence>
<keyword evidence="13 14" id="KW-0998">Cell outer membrane</keyword>
<feature type="domain" description="TonB-dependent receptor-like beta-barrel" evidence="17">
    <location>
        <begin position="352"/>
        <end position="755"/>
    </location>
</feature>
<evidence type="ECO:0000256" key="11">
    <source>
        <dbReference type="ARBA" id="ARBA00023136"/>
    </source>
</evidence>
<gene>
    <name evidence="19" type="ORF">K1Y79_02290</name>
</gene>
<dbReference type="InterPro" id="IPR036942">
    <property type="entry name" value="Beta-barrel_TonB_sf"/>
</dbReference>
<keyword evidence="12 19" id="KW-0675">Receptor</keyword>
<dbReference type="SUPFAM" id="SSF49452">
    <property type="entry name" value="Starch-binding domain-like"/>
    <property type="match status" value="1"/>
</dbReference>
<dbReference type="Pfam" id="PF07715">
    <property type="entry name" value="Plug"/>
    <property type="match status" value="1"/>
</dbReference>
<keyword evidence="11 14" id="KW-0472">Membrane</keyword>
<comment type="caution">
    <text evidence="19">The sequence shown here is derived from an EMBL/GenBank/DDBJ whole genome shotgun (WGS) entry which is preliminary data.</text>
</comment>
<keyword evidence="9" id="KW-0406">Ion transport</keyword>
<keyword evidence="6 14" id="KW-0812">Transmembrane</keyword>
<evidence type="ECO:0000256" key="8">
    <source>
        <dbReference type="ARBA" id="ARBA00023004"/>
    </source>
</evidence>
<evidence type="ECO:0000256" key="3">
    <source>
        <dbReference type="ARBA" id="ARBA00022448"/>
    </source>
</evidence>
<evidence type="ECO:0000256" key="12">
    <source>
        <dbReference type="ARBA" id="ARBA00023170"/>
    </source>
</evidence>
<dbReference type="SUPFAM" id="SSF56935">
    <property type="entry name" value="Porins"/>
    <property type="match status" value="1"/>
</dbReference>
<feature type="signal peptide" evidence="16">
    <location>
        <begin position="1"/>
        <end position="20"/>
    </location>
</feature>
<proteinExistence type="inferred from homology"/>
<feature type="domain" description="TonB-dependent receptor plug" evidence="18">
    <location>
        <begin position="138"/>
        <end position="227"/>
    </location>
</feature>